<sequence length="588" mass="67249">MINLRFKDVDLPCTDNNSSETDFVCNSVCIFEPPYSTRSLKCVNGTAKNSSIYYKSLTSQVTLNFINGHLYHNHAFTAEYLITRNIQLAEIKPEFNLADILFGGYISTPFFPMSYPDDLTFEQVINCKAYNECLIHLIFVDFQISEESIVEFYDSNRKRLGIIGGITFRPPVIISSGPVLYIKFFANAGSSIGYKAQYSFVKGNVKSSVLKPNTNCGGFVENKGGAITMMQMVEEFEPDVQFDCIWLFRISHKHYNLKSQHFYMKVITLKHLVESNLVIREGRTSNGRLLQWFNGSRCMDLDVAIEVGYYVRLTGTFNSSSRLEIAYSAFAQSRACSVANEFACTNGRCIPSRLECDGFDHCGDNSDESPHCFEAHDTQSDYMDKSWYAYKSNYYFPNNTLYSKRYHILLGCFIGFIIFFIIVLMVVYKIATSYHIQTDFQNRLISISQLLLEGIQLEDNSLTSEIGRVNSNYLIDEPPAYEPPPDYEAPPNYEEAIKMYKNSMKNKHDNLNTDLMDVESNDNSRILHVNDNQTTSNIHSTENNNLFPHCLCCSQGSYHILALDINSMNRCCLNKMYSLRTLTINNQY</sequence>
<dbReference type="InterPro" id="IPR000859">
    <property type="entry name" value="CUB_dom"/>
</dbReference>
<dbReference type="SUPFAM" id="SSF49854">
    <property type="entry name" value="Spermadhesin, CUB domain"/>
    <property type="match status" value="1"/>
</dbReference>
<dbReference type="GeneID" id="100568841"/>
<dbReference type="SUPFAM" id="SSF57424">
    <property type="entry name" value="LDL receptor-like module"/>
    <property type="match status" value="1"/>
</dbReference>
<dbReference type="PROSITE" id="PS50068">
    <property type="entry name" value="LDLRA_2"/>
    <property type="match status" value="1"/>
</dbReference>
<dbReference type="SMART" id="SM00042">
    <property type="entry name" value="CUB"/>
    <property type="match status" value="1"/>
</dbReference>
<dbReference type="RefSeq" id="XP_008185699.1">
    <property type="nucleotide sequence ID" value="XM_008187477.2"/>
</dbReference>
<keyword evidence="3" id="KW-0812">Transmembrane</keyword>
<evidence type="ECO:0000259" key="4">
    <source>
        <dbReference type="PROSITE" id="PS01180"/>
    </source>
</evidence>
<proteinExistence type="predicted"/>
<dbReference type="Proteomes" id="UP000007819">
    <property type="component" value="Chromosome A3"/>
</dbReference>
<evidence type="ECO:0000256" key="2">
    <source>
        <dbReference type="PROSITE-ProRule" id="PRU00124"/>
    </source>
</evidence>
<dbReference type="InterPro" id="IPR036055">
    <property type="entry name" value="LDL_receptor-like_sf"/>
</dbReference>
<organism evidence="5 6">
    <name type="scientific">Acyrthosiphon pisum</name>
    <name type="common">Pea aphid</name>
    <dbReference type="NCBI Taxonomy" id="7029"/>
    <lineage>
        <taxon>Eukaryota</taxon>
        <taxon>Metazoa</taxon>
        <taxon>Ecdysozoa</taxon>
        <taxon>Arthropoda</taxon>
        <taxon>Hexapoda</taxon>
        <taxon>Insecta</taxon>
        <taxon>Pterygota</taxon>
        <taxon>Neoptera</taxon>
        <taxon>Paraneoptera</taxon>
        <taxon>Hemiptera</taxon>
        <taxon>Sternorrhyncha</taxon>
        <taxon>Aphidomorpha</taxon>
        <taxon>Aphidoidea</taxon>
        <taxon>Aphididae</taxon>
        <taxon>Macrosiphini</taxon>
        <taxon>Acyrthosiphon</taxon>
    </lineage>
</organism>
<evidence type="ECO:0000313" key="6">
    <source>
        <dbReference type="Proteomes" id="UP000007819"/>
    </source>
</evidence>
<feature type="domain" description="CUB" evidence="4">
    <location>
        <begin position="93"/>
        <end position="201"/>
    </location>
</feature>
<evidence type="ECO:0000256" key="1">
    <source>
        <dbReference type="ARBA" id="ARBA00023157"/>
    </source>
</evidence>
<reference evidence="6" key="1">
    <citation type="submission" date="2010-06" db="EMBL/GenBank/DDBJ databases">
        <authorList>
            <person name="Jiang H."/>
            <person name="Abraham K."/>
            <person name="Ali S."/>
            <person name="Alsbrooks S.L."/>
            <person name="Anim B.N."/>
            <person name="Anosike U.S."/>
            <person name="Attaway T."/>
            <person name="Bandaranaike D.P."/>
            <person name="Battles P.K."/>
            <person name="Bell S.N."/>
            <person name="Bell A.V."/>
            <person name="Beltran B."/>
            <person name="Bickham C."/>
            <person name="Bustamante Y."/>
            <person name="Caleb T."/>
            <person name="Canada A."/>
            <person name="Cardenas V."/>
            <person name="Carter K."/>
            <person name="Chacko J."/>
            <person name="Chandrabose M.N."/>
            <person name="Chavez D."/>
            <person name="Chavez A."/>
            <person name="Chen L."/>
            <person name="Chu H.-S."/>
            <person name="Claassen K.J."/>
            <person name="Cockrell R."/>
            <person name="Collins M."/>
            <person name="Cooper J.A."/>
            <person name="Cree A."/>
            <person name="Curry S.M."/>
            <person name="Da Y."/>
            <person name="Dao M.D."/>
            <person name="Das B."/>
            <person name="Davila M.-L."/>
            <person name="Davy-Carroll L."/>
            <person name="Denson S."/>
            <person name="Dinh H."/>
            <person name="Ebong V.E."/>
            <person name="Edwards J.R."/>
            <person name="Egan A."/>
            <person name="El-Daye J."/>
            <person name="Escobedo L."/>
            <person name="Fernandez S."/>
            <person name="Fernando P.R."/>
            <person name="Flagg N."/>
            <person name="Forbes L.D."/>
            <person name="Fowler R.G."/>
            <person name="Fu Q."/>
            <person name="Gabisi R.A."/>
            <person name="Ganer J."/>
            <person name="Garbino Pronczuk A."/>
            <person name="Garcia R.M."/>
            <person name="Garner T."/>
            <person name="Garrett T.E."/>
            <person name="Gonzalez D.A."/>
            <person name="Hamid H."/>
            <person name="Hawkins E.S."/>
            <person name="Hirani K."/>
            <person name="Hogues M.E."/>
            <person name="Hollins B."/>
            <person name="Hsiao C.-H."/>
            <person name="Jabil R."/>
            <person name="James M.L."/>
            <person name="Jhangiani S.N."/>
            <person name="Johnson B."/>
            <person name="Johnson Q."/>
            <person name="Joshi V."/>
            <person name="Kalu J.B."/>
            <person name="Kam C."/>
            <person name="Kashfia A."/>
            <person name="Keebler J."/>
            <person name="Kisamo H."/>
            <person name="Kovar C.L."/>
            <person name="Lago L.A."/>
            <person name="Lai C.-Y."/>
            <person name="Laidlaw J."/>
            <person name="Lara F."/>
            <person name="Le T.-K."/>
            <person name="Lee S.L."/>
            <person name="Legall F.H."/>
            <person name="Lemon S.J."/>
            <person name="Lewis L.R."/>
            <person name="Li B."/>
            <person name="Liu Y."/>
            <person name="Liu Y.-S."/>
            <person name="Lopez J."/>
            <person name="Lozado R.J."/>
            <person name="Lu J."/>
            <person name="Madu R.C."/>
            <person name="Maheshwari M."/>
            <person name="Maheshwari R."/>
            <person name="Malloy K."/>
            <person name="Martinez E."/>
            <person name="Mathew T."/>
            <person name="Mercado I.C."/>
            <person name="Mercado C."/>
            <person name="Meyer B."/>
            <person name="Montgomery K."/>
            <person name="Morgan M.B."/>
            <person name="Munidasa M."/>
            <person name="Nazareth L.V."/>
            <person name="Nelson J."/>
            <person name="Ng B.M."/>
            <person name="Nguyen N.B."/>
            <person name="Nguyen P.Q."/>
            <person name="Nguyen T."/>
            <person name="Obregon M."/>
            <person name="Okwuonu G.O."/>
            <person name="Onwere C.G."/>
            <person name="Orozco G."/>
            <person name="Parra A."/>
            <person name="Patel S."/>
            <person name="Patil S."/>
            <person name="Perez A."/>
            <person name="Perez Y."/>
            <person name="Pham C."/>
            <person name="Primus E.L."/>
            <person name="Pu L.-L."/>
            <person name="Puazo M."/>
            <person name="Qin X."/>
            <person name="Quiroz J.B."/>
            <person name="Reese J."/>
            <person name="Richards S."/>
            <person name="Rives C.M."/>
            <person name="Robberts R."/>
            <person name="Ruiz S.J."/>
            <person name="Ruiz M.J."/>
            <person name="Santibanez J."/>
            <person name="Schneider B.W."/>
            <person name="Sisson I."/>
            <person name="Smith M."/>
            <person name="Sodergren E."/>
            <person name="Song X.-Z."/>
            <person name="Song B.B."/>
            <person name="Summersgill H."/>
            <person name="Thelus R."/>
            <person name="Thornton R.D."/>
            <person name="Trejos Z.Y."/>
            <person name="Usmani K."/>
            <person name="Vattathil S."/>
            <person name="Villasana D."/>
            <person name="Walker D.L."/>
            <person name="Wang S."/>
            <person name="Wang K."/>
            <person name="White C.S."/>
            <person name="Williams A.C."/>
            <person name="Williamson J."/>
            <person name="Wilson K."/>
            <person name="Woghiren I.O."/>
            <person name="Woodworth J.R."/>
            <person name="Worley K.C."/>
            <person name="Wright R.A."/>
            <person name="Wu W."/>
            <person name="Young L."/>
            <person name="Zhang L."/>
            <person name="Zhang J."/>
            <person name="Zhu Y."/>
            <person name="Muzny D.M."/>
            <person name="Weinstock G."/>
            <person name="Gibbs R.A."/>
        </authorList>
    </citation>
    <scope>NUCLEOTIDE SEQUENCE [LARGE SCALE GENOMIC DNA]</scope>
    <source>
        <strain evidence="6">LSR1</strain>
    </source>
</reference>
<dbReference type="InterPro" id="IPR035914">
    <property type="entry name" value="Sperma_CUB_dom_sf"/>
</dbReference>
<dbReference type="OrthoDB" id="6605119at2759"/>
<keyword evidence="1 2" id="KW-1015">Disulfide bond</keyword>
<evidence type="ECO:0000256" key="3">
    <source>
        <dbReference type="SAM" id="Phobius"/>
    </source>
</evidence>
<dbReference type="Gene3D" id="2.60.120.290">
    <property type="entry name" value="Spermadhesin, CUB domain"/>
    <property type="match status" value="1"/>
</dbReference>
<dbReference type="PROSITE" id="PS01180">
    <property type="entry name" value="CUB"/>
    <property type="match status" value="1"/>
</dbReference>
<comment type="caution">
    <text evidence="2">Lacks conserved residue(s) required for the propagation of feature annotation.</text>
</comment>
<accession>A0A8R2B7I6</accession>
<dbReference type="CDD" id="cd00041">
    <property type="entry name" value="CUB"/>
    <property type="match status" value="1"/>
</dbReference>
<dbReference type="SMART" id="SM00192">
    <property type="entry name" value="LDLa"/>
    <property type="match status" value="1"/>
</dbReference>
<keyword evidence="6" id="KW-1185">Reference proteome</keyword>
<reference evidence="5" key="2">
    <citation type="submission" date="2022-06" db="UniProtKB">
        <authorList>
            <consortium name="EnsemblMetazoa"/>
        </authorList>
    </citation>
    <scope>IDENTIFICATION</scope>
</reference>
<name>A0A8R2B7I6_ACYPI</name>
<dbReference type="Pfam" id="PF00057">
    <property type="entry name" value="Ldl_recept_a"/>
    <property type="match status" value="1"/>
</dbReference>
<keyword evidence="3" id="KW-0472">Membrane</keyword>
<dbReference type="PANTHER" id="PTHR24652">
    <property type="entry name" value="LOW-DENSITY LIPOPROTEIN RECEPTOR CLASS A DOMAIN-CONTAINING PROTEIN 2"/>
    <property type="match status" value="1"/>
</dbReference>
<keyword evidence="3" id="KW-1133">Transmembrane helix</keyword>
<protein>
    <recommendedName>
        <fullName evidence="4">CUB domain-containing protein</fullName>
    </recommendedName>
</protein>
<dbReference type="InterPro" id="IPR023415">
    <property type="entry name" value="LDLR_class-A_CS"/>
</dbReference>
<evidence type="ECO:0000313" key="5">
    <source>
        <dbReference type="EnsemblMetazoa" id="XP_008185699.1"/>
    </source>
</evidence>
<dbReference type="InterPro" id="IPR002172">
    <property type="entry name" value="LDrepeatLR_classA_rpt"/>
</dbReference>
<feature type="transmembrane region" description="Helical" evidence="3">
    <location>
        <begin position="406"/>
        <end position="428"/>
    </location>
</feature>
<dbReference type="EnsemblMetazoa" id="XM_008187477.3">
    <property type="protein sequence ID" value="XP_008185699.1"/>
    <property type="gene ID" value="LOC100568841"/>
</dbReference>
<dbReference type="CTD" id="38946"/>
<dbReference type="PROSITE" id="PS01209">
    <property type="entry name" value="LDLRA_1"/>
    <property type="match status" value="1"/>
</dbReference>
<dbReference type="AlphaFoldDB" id="A0A8R2B7I6"/>
<dbReference type="Gene3D" id="4.10.400.10">
    <property type="entry name" value="Low-density Lipoprotein Receptor"/>
    <property type="match status" value="1"/>
</dbReference>
<dbReference type="CDD" id="cd00112">
    <property type="entry name" value="LDLa"/>
    <property type="match status" value="1"/>
</dbReference>
<feature type="disulfide bond" evidence="2">
    <location>
        <begin position="344"/>
        <end position="362"/>
    </location>
</feature>
<dbReference type="InterPro" id="IPR042333">
    <property type="entry name" value="LRAD2/Mig-13-like"/>
</dbReference>